<evidence type="ECO:0000256" key="2">
    <source>
        <dbReference type="ARBA" id="ARBA00023015"/>
    </source>
</evidence>
<dbReference type="InterPro" id="IPR007219">
    <property type="entry name" value="XnlR_reg_dom"/>
</dbReference>
<dbReference type="CDD" id="cd12148">
    <property type="entry name" value="fungal_TF_MHR"/>
    <property type="match status" value="1"/>
</dbReference>
<evidence type="ECO:0000256" key="4">
    <source>
        <dbReference type="ARBA" id="ARBA00023163"/>
    </source>
</evidence>
<keyword evidence="4" id="KW-0804">Transcription</keyword>
<dbReference type="GO" id="GO:0006351">
    <property type="term" value="P:DNA-templated transcription"/>
    <property type="evidence" value="ECO:0007669"/>
    <property type="project" value="InterPro"/>
</dbReference>
<evidence type="ECO:0000256" key="3">
    <source>
        <dbReference type="ARBA" id="ARBA00023125"/>
    </source>
</evidence>
<comment type="subcellular location">
    <subcellularLocation>
        <location evidence="1">Nucleus</location>
    </subcellularLocation>
</comment>
<dbReference type="Proteomes" id="UP000699042">
    <property type="component" value="Unassembled WGS sequence"/>
</dbReference>
<dbReference type="GO" id="GO:0008270">
    <property type="term" value="F:zinc ion binding"/>
    <property type="evidence" value="ECO:0007669"/>
    <property type="project" value="InterPro"/>
</dbReference>
<evidence type="ECO:0000256" key="1">
    <source>
        <dbReference type="ARBA" id="ARBA00004123"/>
    </source>
</evidence>
<proteinExistence type="predicted"/>
<dbReference type="SMART" id="SM00906">
    <property type="entry name" value="Fungal_trans"/>
    <property type="match status" value="1"/>
</dbReference>
<keyword evidence="8" id="KW-1185">Reference proteome</keyword>
<evidence type="ECO:0000256" key="5">
    <source>
        <dbReference type="ARBA" id="ARBA00023242"/>
    </source>
</evidence>
<dbReference type="Pfam" id="PF04082">
    <property type="entry name" value="Fungal_trans"/>
    <property type="match status" value="1"/>
</dbReference>
<dbReference type="GO" id="GO:0003700">
    <property type="term" value="F:DNA-binding transcription factor activity"/>
    <property type="evidence" value="ECO:0007669"/>
    <property type="project" value="InterPro"/>
</dbReference>
<evidence type="ECO:0000313" key="7">
    <source>
        <dbReference type="EMBL" id="KAG7053024.1"/>
    </source>
</evidence>
<dbReference type="AlphaFoldDB" id="A0A9P7RB88"/>
<evidence type="ECO:0000313" key="8">
    <source>
        <dbReference type="Proteomes" id="UP000699042"/>
    </source>
</evidence>
<name>A0A9P7RB88_9PEZI</name>
<gene>
    <name evidence="7" type="ORF">JMJ77_000117</name>
</gene>
<dbReference type="PANTHER" id="PTHR46910:SF37">
    <property type="entry name" value="ZN(II)2CYS6 TRANSCRIPTION FACTOR (EUROFUNG)"/>
    <property type="match status" value="1"/>
</dbReference>
<organism evidence="7 8">
    <name type="scientific">Colletotrichum scovillei</name>
    <dbReference type="NCBI Taxonomy" id="1209932"/>
    <lineage>
        <taxon>Eukaryota</taxon>
        <taxon>Fungi</taxon>
        <taxon>Dikarya</taxon>
        <taxon>Ascomycota</taxon>
        <taxon>Pezizomycotina</taxon>
        <taxon>Sordariomycetes</taxon>
        <taxon>Hypocreomycetidae</taxon>
        <taxon>Glomerellales</taxon>
        <taxon>Glomerellaceae</taxon>
        <taxon>Colletotrichum</taxon>
        <taxon>Colletotrichum acutatum species complex</taxon>
    </lineage>
</organism>
<sequence length="489" mass="54246">MDSARLAGLLAPNGTASPKGPWYFSQNIITHIDHLVGDKRFSAAMQHLLQTKQTTEHQTSSILSTSQSCHPFPPNDVINVCLRDFFQNLNNDLRFLFEPKVRAAVNAYLYGQRSNESGWELALNVIIMHTLRKGDWELGIQEHRPFLSNALLLIPHAILQTPNAMTIGSLLLLVTHFMFSAEDVVSTSVLALAVQLTIQAGYHHRDPPGNGGLSDTEVLHNHRLFWLAYMLDRDLAFRTGKPALIPDAILVDLPEEFPPDWYGVHIFPGNVLINTLYIQLRLSHIQGIICSKLYLRNAAVASASSLPDNIAKLDAGLRKWQEKIPEPILPNASANFSDSDVNKWSSLLRLHFLCLQMDVAIQSAAVLSPLLNDNDGTSSRSIAPCVNSARAAIALLRPPHLRKAPIVYLLHQVTWSVNALFLNILENPSLTTSYQDIDLIKLVLGLFKTCGCDGDKVLPYQLTKVQYDIAYSVLHSSSVSKATRVNHVG</sequence>
<protein>
    <submittedName>
        <fullName evidence="7">Fungal specific transcription factor</fullName>
    </submittedName>
</protein>
<dbReference type="PANTHER" id="PTHR46910">
    <property type="entry name" value="TRANSCRIPTION FACTOR PDR1"/>
    <property type="match status" value="1"/>
</dbReference>
<comment type="caution">
    <text evidence="7">The sequence shown here is derived from an EMBL/GenBank/DDBJ whole genome shotgun (WGS) entry which is preliminary data.</text>
</comment>
<evidence type="ECO:0000259" key="6">
    <source>
        <dbReference type="SMART" id="SM00906"/>
    </source>
</evidence>
<dbReference type="InterPro" id="IPR050987">
    <property type="entry name" value="AtrR-like"/>
</dbReference>
<dbReference type="EMBL" id="JAESDN010000003">
    <property type="protein sequence ID" value="KAG7053024.1"/>
    <property type="molecule type" value="Genomic_DNA"/>
</dbReference>
<feature type="domain" description="Xylanolytic transcriptional activator regulatory" evidence="6">
    <location>
        <begin position="186"/>
        <end position="260"/>
    </location>
</feature>
<dbReference type="GO" id="GO:0003677">
    <property type="term" value="F:DNA binding"/>
    <property type="evidence" value="ECO:0007669"/>
    <property type="project" value="UniProtKB-KW"/>
</dbReference>
<keyword evidence="3" id="KW-0238">DNA-binding</keyword>
<accession>A0A9P7RB88</accession>
<reference evidence="7" key="1">
    <citation type="submission" date="2021-05" db="EMBL/GenBank/DDBJ databases">
        <title>Comparative genomics of three Colletotrichum scovillei strains and genetic complementation revealed genes involved fungal growth and virulence on chili pepper.</title>
        <authorList>
            <person name="Hsieh D.-K."/>
            <person name="Chuang S.-C."/>
            <person name="Chen C.-Y."/>
            <person name="Chao Y.-T."/>
            <person name="Lu M.-Y.J."/>
            <person name="Lee M.-H."/>
            <person name="Shih M.-C."/>
        </authorList>
    </citation>
    <scope>NUCLEOTIDE SEQUENCE</scope>
    <source>
        <strain evidence="7">Coll-153</strain>
    </source>
</reference>
<keyword evidence="2" id="KW-0805">Transcription regulation</keyword>
<dbReference type="GO" id="GO:0005634">
    <property type="term" value="C:nucleus"/>
    <property type="evidence" value="ECO:0007669"/>
    <property type="project" value="UniProtKB-SubCell"/>
</dbReference>
<keyword evidence="5" id="KW-0539">Nucleus</keyword>